<protein>
    <recommendedName>
        <fullName evidence="8">Acetolactate synthase small subunit</fullName>
        <shortName evidence="8">AHAS</shortName>
        <shortName evidence="8">ALS</shortName>
        <ecNumber evidence="8">2.2.1.6</ecNumber>
    </recommendedName>
    <alternativeName>
        <fullName evidence="8">Acetohydroxy-acid synthase small subunit</fullName>
    </alternativeName>
</protein>
<dbReference type="InterPro" id="IPR027271">
    <property type="entry name" value="Acetolactate_synth/TF_NikR_C"/>
</dbReference>
<evidence type="ECO:0000313" key="10">
    <source>
        <dbReference type="EMBL" id="RZD15089.1"/>
    </source>
</evidence>
<dbReference type="PROSITE" id="PS51671">
    <property type="entry name" value="ACT"/>
    <property type="match status" value="1"/>
</dbReference>
<dbReference type="CDD" id="cd04878">
    <property type="entry name" value="ACT_AHAS"/>
    <property type="match status" value="1"/>
</dbReference>
<dbReference type="PANTHER" id="PTHR30239:SF0">
    <property type="entry name" value="ACETOLACTATE SYNTHASE SMALL SUBUNIT 1, CHLOROPLASTIC"/>
    <property type="match status" value="1"/>
</dbReference>
<dbReference type="UniPathway" id="UPA00047">
    <property type="reaction ID" value="UER00055"/>
</dbReference>
<feature type="domain" description="ACT" evidence="9">
    <location>
        <begin position="6"/>
        <end position="80"/>
    </location>
</feature>
<dbReference type="InterPro" id="IPR045865">
    <property type="entry name" value="ACT-like_dom_sf"/>
</dbReference>
<dbReference type="InterPro" id="IPR019455">
    <property type="entry name" value="Acetolactate_synth_ssu_C"/>
</dbReference>
<dbReference type="Proteomes" id="UP000320813">
    <property type="component" value="Unassembled WGS sequence"/>
</dbReference>
<dbReference type="InterPro" id="IPR002912">
    <property type="entry name" value="ACT_dom"/>
</dbReference>
<evidence type="ECO:0000256" key="8">
    <source>
        <dbReference type="RuleBase" id="RU368092"/>
    </source>
</evidence>
<dbReference type="NCBIfam" id="TIGR00119">
    <property type="entry name" value="acolac_sm"/>
    <property type="match status" value="1"/>
</dbReference>
<evidence type="ECO:0000256" key="2">
    <source>
        <dbReference type="ARBA" id="ARBA00005025"/>
    </source>
</evidence>
<evidence type="ECO:0000256" key="6">
    <source>
        <dbReference type="ARBA" id="ARBA00023304"/>
    </source>
</evidence>
<evidence type="ECO:0000259" key="9">
    <source>
        <dbReference type="PROSITE" id="PS51671"/>
    </source>
</evidence>
<keyword evidence="8 10" id="KW-0808">Transferase</keyword>
<dbReference type="FunFam" id="3.30.70.260:FF:000001">
    <property type="entry name" value="Acetolactate synthase, small subunit"/>
    <property type="match status" value="1"/>
</dbReference>
<dbReference type="GO" id="GO:0003984">
    <property type="term" value="F:acetolactate synthase activity"/>
    <property type="evidence" value="ECO:0007669"/>
    <property type="project" value="UniProtKB-UniRule"/>
</dbReference>
<dbReference type="EMBL" id="SGBD01000001">
    <property type="protein sequence ID" value="RZD15089.1"/>
    <property type="molecule type" value="Genomic_DNA"/>
</dbReference>
<dbReference type="SUPFAM" id="SSF55021">
    <property type="entry name" value="ACT-like"/>
    <property type="match status" value="2"/>
</dbReference>
<evidence type="ECO:0000256" key="1">
    <source>
        <dbReference type="ARBA" id="ARBA00004974"/>
    </source>
</evidence>
<name>A0A519BCU7_9DELT</name>
<dbReference type="Pfam" id="PF22629">
    <property type="entry name" value="ACT_AHAS_ss"/>
    <property type="match status" value="1"/>
</dbReference>
<comment type="caution">
    <text evidence="10">The sequence shown here is derived from an EMBL/GenBank/DDBJ whole genome shotgun (WGS) entry which is preliminary data.</text>
</comment>
<comment type="pathway">
    <text evidence="1 8">Amino-acid biosynthesis; L-isoleucine biosynthesis; L-isoleucine from 2-oxobutanoate: step 1/4.</text>
</comment>
<dbReference type="UniPathway" id="UPA00049">
    <property type="reaction ID" value="UER00059"/>
</dbReference>
<dbReference type="GO" id="GO:1990610">
    <property type="term" value="F:acetolactate synthase regulator activity"/>
    <property type="evidence" value="ECO:0007669"/>
    <property type="project" value="UniProtKB-UniRule"/>
</dbReference>
<dbReference type="Pfam" id="PF10369">
    <property type="entry name" value="ALS_ss_C"/>
    <property type="match status" value="1"/>
</dbReference>
<dbReference type="InterPro" id="IPR039557">
    <property type="entry name" value="AHAS_ACT"/>
</dbReference>
<dbReference type="AlphaFoldDB" id="A0A519BCU7"/>
<comment type="subunit">
    <text evidence="4 8">Dimer of large and small chains.</text>
</comment>
<proteinExistence type="inferred from homology"/>
<reference evidence="10 11" key="1">
    <citation type="submission" date="2019-01" db="EMBL/GenBank/DDBJ databases">
        <title>Insights into ecological role of a new deltaproteobacterial order Candidatus Sinidesulfobacterales (Sva0485) by metagenomics and metatranscriptomics.</title>
        <authorList>
            <person name="Tan S."/>
            <person name="Liu J."/>
            <person name="Fang Y."/>
            <person name="Hedlund B.P."/>
            <person name="Lian Z.H."/>
            <person name="Huang L.Y."/>
            <person name="Li J.T."/>
            <person name="Huang L.N."/>
            <person name="Li W.J."/>
            <person name="Jiang H.C."/>
            <person name="Dong H.L."/>
            <person name="Shu W.S."/>
        </authorList>
    </citation>
    <scope>NUCLEOTIDE SEQUENCE [LARGE SCALE GENOMIC DNA]</scope>
    <source>
        <strain evidence="10">AP3</strain>
    </source>
</reference>
<dbReference type="Gene3D" id="3.30.70.1150">
    <property type="entry name" value="ACT-like. Chain A, domain 2"/>
    <property type="match status" value="1"/>
</dbReference>
<keyword evidence="5 8" id="KW-0028">Amino-acid biosynthesis</keyword>
<comment type="pathway">
    <text evidence="2 8">Amino-acid biosynthesis; L-valine biosynthesis; L-valine from pyruvate: step 1/4.</text>
</comment>
<keyword evidence="6 8" id="KW-0100">Branched-chain amino acid biosynthesis</keyword>
<dbReference type="EC" id="2.2.1.6" evidence="8"/>
<evidence type="ECO:0000256" key="7">
    <source>
        <dbReference type="ARBA" id="ARBA00048670"/>
    </source>
</evidence>
<dbReference type="InterPro" id="IPR054480">
    <property type="entry name" value="AHAS_small-like_ACT"/>
</dbReference>
<evidence type="ECO:0000256" key="5">
    <source>
        <dbReference type="ARBA" id="ARBA00022605"/>
    </source>
</evidence>
<gene>
    <name evidence="10" type="primary">ilvN</name>
    <name evidence="10" type="ORF">EVJ47_02110</name>
</gene>
<dbReference type="NCBIfam" id="NF008864">
    <property type="entry name" value="PRK11895.1"/>
    <property type="match status" value="1"/>
</dbReference>
<dbReference type="GO" id="GO:0009099">
    <property type="term" value="P:L-valine biosynthetic process"/>
    <property type="evidence" value="ECO:0007669"/>
    <property type="project" value="UniProtKB-UniRule"/>
</dbReference>
<dbReference type="FunFam" id="3.30.70.1150:FF:000001">
    <property type="entry name" value="Acetolactate synthase small subunit"/>
    <property type="match status" value="1"/>
</dbReference>
<accession>A0A519BCU7</accession>
<dbReference type="GO" id="GO:0005829">
    <property type="term" value="C:cytosol"/>
    <property type="evidence" value="ECO:0007669"/>
    <property type="project" value="TreeGrafter"/>
</dbReference>
<evidence type="ECO:0000313" key="11">
    <source>
        <dbReference type="Proteomes" id="UP000320813"/>
    </source>
</evidence>
<sequence length="163" mass="18064">MDKTHILSILVENEAGVLTRVAGLFSARGFNIDSICVAKTLEKNESKMIITTSGDTQILEQITKQLNRLINVIKVQELTDEDSVVRQTVLIKVNADETTKSDIIRIKDIFGGRIIDISRNSYTVEATGSEKKIESLIDILRPLGIKDIVMTGAIAIQRARRPS</sequence>
<evidence type="ECO:0000256" key="4">
    <source>
        <dbReference type="ARBA" id="ARBA00011744"/>
    </source>
</evidence>
<comment type="function">
    <text evidence="8">Catalyzes the conversion of 2 pyruvate molecules into acetolactate in the first common step of the biosynthetic pathway of the branched-amino acids such as leucine, isoleucine, and valine.</text>
</comment>
<dbReference type="InterPro" id="IPR004789">
    <property type="entry name" value="Acetalactate_synth_ssu"/>
</dbReference>
<dbReference type="Gene3D" id="3.30.70.260">
    <property type="match status" value="1"/>
</dbReference>
<comment type="catalytic activity">
    <reaction evidence="7 8">
        <text>2 pyruvate + H(+) = (2S)-2-acetolactate + CO2</text>
        <dbReference type="Rhea" id="RHEA:25249"/>
        <dbReference type="ChEBI" id="CHEBI:15361"/>
        <dbReference type="ChEBI" id="CHEBI:15378"/>
        <dbReference type="ChEBI" id="CHEBI:16526"/>
        <dbReference type="ChEBI" id="CHEBI:58476"/>
        <dbReference type="EC" id="2.2.1.6"/>
    </reaction>
</comment>
<dbReference type="PANTHER" id="PTHR30239">
    <property type="entry name" value="ACETOLACTATE SYNTHASE SMALL SUBUNIT"/>
    <property type="match status" value="1"/>
</dbReference>
<evidence type="ECO:0000256" key="3">
    <source>
        <dbReference type="ARBA" id="ARBA00006341"/>
    </source>
</evidence>
<dbReference type="GO" id="GO:0009097">
    <property type="term" value="P:isoleucine biosynthetic process"/>
    <property type="evidence" value="ECO:0007669"/>
    <property type="project" value="UniProtKB-UniRule"/>
</dbReference>
<organism evidence="10 11">
    <name type="scientific">Candidatus Acidulodesulfobacterium ferriphilum</name>
    <dbReference type="NCBI Taxonomy" id="2597223"/>
    <lineage>
        <taxon>Bacteria</taxon>
        <taxon>Deltaproteobacteria</taxon>
        <taxon>Candidatus Acidulodesulfobacterales</taxon>
        <taxon>Candidatus Acidulodesulfobacterium</taxon>
    </lineage>
</organism>
<comment type="similarity">
    <text evidence="3 8">Belongs to the acetolactate synthase small subunit family.</text>
</comment>